<organism evidence="1 2">
    <name type="scientific">Campylobacter portucalensis</name>
    <dbReference type="NCBI Taxonomy" id="2608384"/>
    <lineage>
        <taxon>Bacteria</taxon>
        <taxon>Pseudomonadati</taxon>
        <taxon>Campylobacterota</taxon>
        <taxon>Epsilonproteobacteria</taxon>
        <taxon>Campylobacterales</taxon>
        <taxon>Campylobacteraceae</taxon>
        <taxon>Campylobacter</taxon>
    </lineage>
</organism>
<evidence type="ECO:0000313" key="1">
    <source>
        <dbReference type="EMBL" id="MSN95985.1"/>
    </source>
</evidence>
<dbReference type="Proteomes" id="UP000476338">
    <property type="component" value="Unassembled WGS sequence"/>
</dbReference>
<dbReference type="RefSeq" id="WP_154570256.1">
    <property type="nucleotide sequence ID" value="NZ_VWSJ01000005.1"/>
</dbReference>
<comment type="caution">
    <text evidence="1">The sequence shown here is derived from an EMBL/GenBank/DDBJ whole genome shotgun (WGS) entry which is preliminary data.</text>
</comment>
<protein>
    <submittedName>
        <fullName evidence="1">TetR/AcrR family transcriptional regulator</fullName>
    </submittedName>
</protein>
<dbReference type="AlphaFoldDB" id="A0A6L5WJ04"/>
<dbReference type="EMBL" id="VWSJ01000005">
    <property type="protein sequence ID" value="MSN95985.1"/>
    <property type="molecule type" value="Genomic_DNA"/>
</dbReference>
<name>A0A6L5WJ04_9BACT</name>
<reference evidence="1 2" key="1">
    <citation type="submission" date="2019-09" db="EMBL/GenBank/DDBJ databases">
        <authorList>
            <person name="Silva M."/>
            <person name="Pereira G."/>
            <person name="Lopes-Da-Costa L."/>
            <person name="Silva E."/>
        </authorList>
    </citation>
    <scope>NUCLEOTIDE SEQUENCE [LARGE SCALE GENOMIC DNA]</scope>
    <source>
        <strain evidence="1 2">FMV-PI01</strain>
    </source>
</reference>
<evidence type="ECO:0000313" key="2">
    <source>
        <dbReference type="Proteomes" id="UP000476338"/>
    </source>
</evidence>
<keyword evidence="2" id="KW-1185">Reference proteome</keyword>
<gene>
    <name evidence="1" type="ORF">F1B92_02040</name>
</gene>
<proteinExistence type="predicted"/>
<reference evidence="1 2" key="2">
    <citation type="submission" date="2020-03" db="EMBL/GenBank/DDBJ databases">
        <title>Campylobacter portucalensis sp. nov., a new species of Campylobacter isolated from the reproductive tract of bulls.</title>
        <authorList>
            <person name="Silva M.F."/>
            <person name="Pereira G."/>
            <person name="Carneiro C."/>
            <person name="Hemphill A."/>
            <person name="Mateus L."/>
            <person name="Lopes-Da-Costa L."/>
            <person name="Silva E."/>
        </authorList>
    </citation>
    <scope>NUCLEOTIDE SEQUENCE [LARGE SCALE GENOMIC DNA]</scope>
    <source>
        <strain evidence="1 2">FMV-PI01</strain>
    </source>
</reference>
<sequence>MDKTKLAELINISRVTLYNWEKTKPELMKMINFYIETTSGESKGSKLLKYFNQLDEDRQELYLTKIKLEALEKQQEKK</sequence>
<accession>A0A6L5WJ04</accession>